<keyword evidence="21" id="KW-0753">Steroid metabolism</keyword>
<evidence type="ECO:0000256" key="11">
    <source>
        <dbReference type="ARBA" id="ARBA00022824"/>
    </source>
</evidence>
<comment type="caution">
    <text evidence="48">The sequence shown here is derived from an EMBL/GenBank/DDBJ whole genome shotgun (WGS) entry which is preliminary data.</text>
</comment>
<comment type="pathway">
    <text evidence="25">Steroid metabolism; cholesterol degradation.</text>
</comment>
<dbReference type="Gene3D" id="1.10.630.10">
    <property type="entry name" value="Cytochrome P450"/>
    <property type="match status" value="1"/>
</dbReference>
<evidence type="ECO:0000256" key="18">
    <source>
        <dbReference type="ARBA" id="ARBA00023098"/>
    </source>
</evidence>
<evidence type="ECO:0000256" key="21">
    <source>
        <dbReference type="ARBA" id="ARBA00023221"/>
    </source>
</evidence>
<evidence type="ECO:0000313" key="48">
    <source>
        <dbReference type="EMBL" id="TKC50796.1"/>
    </source>
</evidence>
<evidence type="ECO:0000256" key="47">
    <source>
        <dbReference type="SAM" id="SignalP"/>
    </source>
</evidence>
<dbReference type="PRINTS" id="PR00463">
    <property type="entry name" value="EP450I"/>
</dbReference>
<evidence type="ECO:0000256" key="26">
    <source>
        <dbReference type="ARBA" id="ARBA00050139"/>
    </source>
</evidence>
<dbReference type="GO" id="GO:0098794">
    <property type="term" value="C:postsynapse"/>
    <property type="evidence" value="ECO:0007669"/>
    <property type="project" value="UniProtKB-SubCell"/>
</dbReference>
<evidence type="ECO:0000256" key="43">
    <source>
        <dbReference type="ARBA" id="ARBA00077287"/>
    </source>
</evidence>
<evidence type="ECO:0000256" key="4">
    <source>
        <dbReference type="ARBA" id="ARBA00004389"/>
    </source>
</evidence>
<comment type="cofactor">
    <cofactor evidence="1">
        <name>heme</name>
        <dbReference type="ChEBI" id="CHEBI:30413"/>
    </cofactor>
</comment>
<sequence length="418" mass="47407">MSPGLLMLLGSAVLVVFGLCCTFVHRARSRYEHIPGPPRPRAKKYGPVVRVNVFHKTSVIVTSPESVKKFLMSTKYNKDSKMYHAIQTVFGERLFGQGLVSECDYERWHKQRRVMDLAFSRSSLVSLMETFNEKAEQLVEILEAKADGQTPVSMQDMLTCTTMDILAKAAFGMETSMLLGAQKPLSRKVKLILEGISASRNTLAKFMPGKWKQLREVRESVRFLRQVGKDWVQRRREALQRGEDVPADILTQILKAEEGAQDDEILLDNFVTFFIAGHETSANHLAFTVMELSRQPEILARLQAEVDEVIGSKRHLDCEDLGRLQYLSQVLKESLRLYPPAWGTFRLLEEETLIDGIRVPGNTPLLQVGEVRGDPSSEPETSRSSARQFSTYVMGRMDTYFEDPLTFNPDRFSPKAPK</sequence>
<comment type="catalytic activity">
    <reaction evidence="32">
        <text>testosterone + reduced [NADPH--hemoprotein reductase] + O2 = 6beta,17beta-dihydroxyandrost-4-en-3-one + oxidized [NADPH--hemoprotein reductase] + H2O + H(+)</text>
        <dbReference type="Rhea" id="RHEA:46296"/>
        <dbReference type="Rhea" id="RHEA-COMP:11964"/>
        <dbReference type="Rhea" id="RHEA-COMP:11965"/>
        <dbReference type="ChEBI" id="CHEBI:15377"/>
        <dbReference type="ChEBI" id="CHEBI:15378"/>
        <dbReference type="ChEBI" id="CHEBI:15379"/>
        <dbReference type="ChEBI" id="CHEBI:17347"/>
        <dbReference type="ChEBI" id="CHEBI:34477"/>
        <dbReference type="ChEBI" id="CHEBI:57618"/>
        <dbReference type="ChEBI" id="CHEBI:58210"/>
    </reaction>
    <physiologicalReaction direction="left-to-right" evidence="32">
        <dbReference type="Rhea" id="RHEA:46297"/>
    </physiologicalReaction>
</comment>
<evidence type="ECO:0000256" key="20">
    <source>
        <dbReference type="ARBA" id="ARBA00023166"/>
    </source>
</evidence>
<evidence type="ECO:0000256" key="28">
    <source>
        <dbReference type="ARBA" id="ARBA00050430"/>
    </source>
</evidence>
<evidence type="ECO:0000256" key="7">
    <source>
        <dbReference type="ARBA" id="ARBA00022548"/>
    </source>
</evidence>
<evidence type="ECO:0000256" key="15">
    <source>
        <dbReference type="ARBA" id="ARBA00023004"/>
    </source>
</evidence>
<accession>A0A4U1FNV9</accession>
<evidence type="ECO:0000256" key="44">
    <source>
        <dbReference type="ARBA" id="ARBA00079170"/>
    </source>
</evidence>
<keyword evidence="8" id="KW-0349">Heme</keyword>
<evidence type="ECO:0000256" key="30">
    <source>
        <dbReference type="ARBA" id="ARBA00050991"/>
    </source>
</evidence>
<evidence type="ECO:0000256" key="36">
    <source>
        <dbReference type="ARBA" id="ARBA00051763"/>
    </source>
</evidence>
<evidence type="ECO:0000256" key="45">
    <source>
        <dbReference type="ARBA" id="ARBA00080170"/>
    </source>
</evidence>
<dbReference type="Proteomes" id="UP000308365">
    <property type="component" value="Unassembled WGS sequence"/>
</dbReference>
<keyword evidence="17" id="KW-0503">Monooxygenase</keyword>
<keyword evidence="16" id="KW-0770">Synapse</keyword>
<gene>
    <name evidence="48" type="ORF">EI555_017317</name>
</gene>
<evidence type="ECO:0000256" key="40">
    <source>
        <dbReference type="ARBA" id="ARBA00054645"/>
    </source>
</evidence>
<evidence type="ECO:0000256" key="1">
    <source>
        <dbReference type="ARBA" id="ARBA00001971"/>
    </source>
</evidence>
<dbReference type="SUPFAM" id="SSF48264">
    <property type="entry name" value="Cytochrome P450"/>
    <property type="match status" value="1"/>
</dbReference>
<evidence type="ECO:0000256" key="5">
    <source>
        <dbReference type="ARBA" id="ARBA00005108"/>
    </source>
</evidence>
<dbReference type="GO" id="GO:0005506">
    <property type="term" value="F:iron ion binding"/>
    <property type="evidence" value="ECO:0007669"/>
    <property type="project" value="InterPro"/>
</dbReference>
<dbReference type="GO" id="GO:0006707">
    <property type="term" value="P:cholesterol catabolic process"/>
    <property type="evidence" value="ECO:0007669"/>
    <property type="project" value="InterPro"/>
</dbReference>
<evidence type="ECO:0000256" key="38">
    <source>
        <dbReference type="ARBA" id="ARBA00052074"/>
    </source>
</evidence>
<evidence type="ECO:0000256" key="46">
    <source>
        <dbReference type="SAM" id="MobiDB-lite"/>
    </source>
</evidence>
<evidence type="ECO:0000313" key="49">
    <source>
        <dbReference type="Proteomes" id="UP000308365"/>
    </source>
</evidence>
<dbReference type="Pfam" id="PF00067">
    <property type="entry name" value="p450"/>
    <property type="match status" value="1"/>
</dbReference>
<comment type="catalytic activity">
    <reaction evidence="38">
        <text>progesterone + reduced [NADPH--hemoprotein reductase] + O2 = 17alpha-hydroxyprogesterone + oxidized [NADPH--hemoprotein reductase] + H2O + H(+)</text>
        <dbReference type="Rhea" id="RHEA:46308"/>
        <dbReference type="Rhea" id="RHEA-COMP:11964"/>
        <dbReference type="Rhea" id="RHEA-COMP:11965"/>
        <dbReference type="ChEBI" id="CHEBI:15377"/>
        <dbReference type="ChEBI" id="CHEBI:15378"/>
        <dbReference type="ChEBI" id="CHEBI:15379"/>
        <dbReference type="ChEBI" id="CHEBI:17026"/>
        <dbReference type="ChEBI" id="CHEBI:17252"/>
        <dbReference type="ChEBI" id="CHEBI:57618"/>
        <dbReference type="ChEBI" id="CHEBI:58210"/>
    </reaction>
    <physiologicalReaction direction="left-to-right" evidence="38">
        <dbReference type="Rhea" id="RHEA:46309"/>
    </physiologicalReaction>
</comment>
<comment type="subcellular location">
    <subcellularLocation>
        <location evidence="3">Cell projection</location>
        <location evidence="3">Dendrite</location>
    </subcellularLocation>
    <subcellularLocation>
        <location evidence="4">Endoplasmic reticulum membrane</location>
        <topology evidence="4">Single-pass membrane protein</topology>
    </subcellularLocation>
    <subcellularLocation>
        <location evidence="2">Microsome membrane</location>
        <topology evidence="2">Single-pass membrane protein</topology>
    </subcellularLocation>
    <subcellularLocation>
        <location evidence="24">Postsynapse</location>
    </subcellularLocation>
    <subcellularLocation>
        <location evidence="23">Presynapse</location>
    </subcellularLocation>
</comment>
<dbReference type="EMBL" id="RWIC01000070">
    <property type="protein sequence ID" value="TKC50796.1"/>
    <property type="molecule type" value="Genomic_DNA"/>
</dbReference>
<keyword evidence="11" id="KW-0256">Endoplasmic reticulum</keyword>
<reference evidence="49" key="1">
    <citation type="journal article" date="2019" name="IScience">
        <title>Narwhal Genome Reveals Long-Term Low Genetic Diversity despite Current Large Abundance Size.</title>
        <authorList>
            <person name="Westbury M.V."/>
            <person name="Petersen B."/>
            <person name="Garde E."/>
            <person name="Heide-Jorgensen M.P."/>
            <person name="Lorenzen E.D."/>
        </authorList>
    </citation>
    <scope>NUCLEOTIDE SEQUENCE [LARGE SCALE GENOMIC DNA]</scope>
</reference>
<evidence type="ECO:0000256" key="14">
    <source>
        <dbReference type="ARBA" id="ARBA00023002"/>
    </source>
</evidence>
<evidence type="ECO:0000256" key="22">
    <source>
        <dbReference type="ARBA" id="ARBA00023273"/>
    </source>
</evidence>
<comment type="catalytic activity">
    <reaction evidence="35">
        <text>cholestanol + reduced [NADPH--hemoprotein reductase] + O2 = (24S)-hydroxycholestanol + oxidized [NADPH--hemoprotein reductase] + H2O + H(+)</text>
        <dbReference type="Rhea" id="RHEA:53808"/>
        <dbReference type="Rhea" id="RHEA-COMP:11964"/>
        <dbReference type="Rhea" id="RHEA-COMP:11965"/>
        <dbReference type="ChEBI" id="CHEBI:15377"/>
        <dbReference type="ChEBI" id="CHEBI:15378"/>
        <dbReference type="ChEBI" id="CHEBI:15379"/>
        <dbReference type="ChEBI" id="CHEBI:57618"/>
        <dbReference type="ChEBI" id="CHEBI:58210"/>
        <dbReference type="ChEBI" id="CHEBI:86570"/>
        <dbReference type="ChEBI" id="CHEBI:137687"/>
    </reaction>
    <physiologicalReaction direction="left-to-right" evidence="35">
        <dbReference type="Rhea" id="RHEA:53809"/>
    </physiologicalReaction>
</comment>
<name>A0A4U1FNV9_MONMO</name>
<dbReference type="AlphaFoldDB" id="A0A4U1FNV9"/>
<dbReference type="InterPro" id="IPR001128">
    <property type="entry name" value="Cyt_P450"/>
</dbReference>
<keyword evidence="20" id="KW-1207">Sterol metabolism</keyword>
<comment type="pathway">
    <text evidence="5">Lipid metabolism; C21-steroid hormone metabolism.</text>
</comment>
<comment type="function">
    <text evidence="40">P450 monooxygenase that plays a major role in cholesterol homeostasis in the brain. Primarily catalyzes the hydroxylation (with S stereochemistry) at C-24 of cholesterol side chain, triggering cholesterol diffusion out of neurons and its further degradation. By promoting constant cholesterol elimination in neurons, may activate the mevalonate pathway and coordinate the synthesis of new cholesterol and nonsterol isoprenoids involved in synaptic activity and learning. Further hydroxylates cholesterol derivatives and hormone steroids on both the ring and side chain of these molecules, converting them into active oxysterols involved in lipid signaling and biosynthesis. Acts as an epoxidase converting cholesta-5,24-dien-3beta-ol/desmosterol into (24S),25-epoxycholesterol, an abundant lipid ligand of nuclear NR1H2 and NR1H3 receptors shown to promote neurogenesis in developing brain. May also catalyze the oxidative metabolism of xenobiotics, such as clotrimazole.</text>
</comment>
<keyword evidence="12" id="KW-0492">Microsome</keyword>
<evidence type="ECO:0000256" key="3">
    <source>
        <dbReference type="ARBA" id="ARBA00004279"/>
    </source>
</evidence>
<dbReference type="PANTHER" id="PTHR24293">
    <property type="entry name" value="CYTOCHROME P450 FAMILY 46 SUBFAMILY A"/>
    <property type="match status" value="1"/>
</dbReference>
<protein>
    <recommendedName>
        <fullName evidence="42">Cholesterol 24-hydroxylase</fullName>
        <ecNumber evidence="41">1.14.14.25</ecNumber>
    </recommendedName>
    <alternativeName>
        <fullName evidence="44">Cholesterol 24-monooxygenase</fullName>
    </alternativeName>
    <alternativeName>
        <fullName evidence="43">Cholesterol 24S-hydroxylase</fullName>
    </alternativeName>
    <alternativeName>
        <fullName evidence="45">Cytochrome P450 46A1</fullName>
    </alternativeName>
</protein>
<dbReference type="GO" id="GO:0098793">
    <property type="term" value="C:presynapse"/>
    <property type="evidence" value="ECO:0007669"/>
    <property type="project" value="UniProtKB-SubCell"/>
</dbReference>
<proteinExistence type="inferred from homology"/>
<comment type="catalytic activity">
    <reaction evidence="29">
        <text>7-dehydrocholesterol + reduced [NADPH--hemoprotein reductase] + O2 = cholesta-5,7-dien-3beta,25-diol + oxidized [NADPH--hemoprotein reductase] + H2O + H(+)</text>
        <dbReference type="Rhea" id="RHEA:53240"/>
        <dbReference type="Rhea" id="RHEA-COMP:11964"/>
        <dbReference type="Rhea" id="RHEA-COMP:11965"/>
        <dbReference type="ChEBI" id="CHEBI:15377"/>
        <dbReference type="ChEBI" id="CHEBI:15378"/>
        <dbReference type="ChEBI" id="CHEBI:15379"/>
        <dbReference type="ChEBI" id="CHEBI:17759"/>
        <dbReference type="ChEBI" id="CHEBI:57618"/>
        <dbReference type="ChEBI" id="CHEBI:58210"/>
        <dbReference type="ChEBI" id="CHEBI:137057"/>
    </reaction>
    <physiologicalReaction direction="left-to-right" evidence="29">
        <dbReference type="Rhea" id="RHEA:53241"/>
    </physiologicalReaction>
</comment>
<evidence type="ECO:0000256" key="41">
    <source>
        <dbReference type="ARBA" id="ARBA00066440"/>
    </source>
</evidence>
<evidence type="ECO:0000256" key="8">
    <source>
        <dbReference type="ARBA" id="ARBA00022617"/>
    </source>
</evidence>
<evidence type="ECO:0000256" key="24">
    <source>
        <dbReference type="ARBA" id="ARBA00034110"/>
    </source>
</evidence>
<keyword evidence="7" id="KW-0153">Cholesterol metabolism</keyword>
<evidence type="ECO:0000256" key="27">
    <source>
        <dbReference type="ARBA" id="ARBA00050344"/>
    </source>
</evidence>
<evidence type="ECO:0000256" key="9">
    <source>
        <dbReference type="ARBA" id="ARBA00022692"/>
    </source>
</evidence>
<keyword evidence="18" id="KW-0443">Lipid metabolism</keyword>
<dbReference type="GO" id="GO:0020037">
    <property type="term" value="F:heme binding"/>
    <property type="evidence" value="ECO:0007669"/>
    <property type="project" value="InterPro"/>
</dbReference>
<evidence type="ECO:0000256" key="29">
    <source>
        <dbReference type="ARBA" id="ARBA00050696"/>
    </source>
</evidence>
<keyword evidence="14" id="KW-0560">Oxidoreductase</keyword>
<dbReference type="FunFam" id="1.10.630.10:FF:000031">
    <property type="entry name" value="cholesterol 24-hydroxylase isoform X2"/>
    <property type="match status" value="1"/>
</dbReference>
<comment type="catalytic activity">
    <reaction evidence="33">
        <text>4beta-hydroxycholesterol + reduced [NADPH--hemoprotein reductase] + O2 = 4beta,24S-dihydroxycholesterol + oxidized [NADPH--hemoprotein reductase] + H2O + H(+)</text>
        <dbReference type="Rhea" id="RHEA:46392"/>
        <dbReference type="Rhea" id="RHEA-COMP:11964"/>
        <dbReference type="Rhea" id="RHEA-COMP:11965"/>
        <dbReference type="ChEBI" id="CHEBI:15377"/>
        <dbReference type="ChEBI" id="CHEBI:15378"/>
        <dbReference type="ChEBI" id="CHEBI:15379"/>
        <dbReference type="ChEBI" id="CHEBI:57618"/>
        <dbReference type="ChEBI" id="CHEBI:58210"/>
        <dbReference type="ChEBI" id="CHEBI:85778"/>
        <dbReference type="ChEBI" id="CHEBI:86087"/>
    </reaction>
    <physiologicalReaction direction="left-to-right" evidence="33">
        <dbReference type="Rhea" id="RHEA:46393"/>
    </physiologicalReaction>
</comment>
<feature type="chain" id="PRO_5020634774" description="Cholesterol 24-hydroxylase" evidence="47">
    <location>
        <begin position="19"/>
        <end position="418"/>
    </location>
</feature>
<comment type="catalytic activity">
    <reaction evidence="36">
        <text>(24S)-hydroxycholesterol + reduced [NADPH--hemoprotein reductase] + O2 = (24S,25R)-24,26-dihydroxycholesterol + oxidized [NADPH--hemoprotein reductase] + H2O + H(+)</text>
        <dbReference type="Rhea" id="RHEA:46388"/>
        <dbReference type="Rhea" id="RHEA-COMP:11964"/>
        <dbReference type="Rhea" id="RHEA-COMP:11965"/>
        <dbReference type="ChEBI" id="CHEBI:15377"/>
        <dbReference type="ChEBI" id="CHEBI:15378"/>
        <dbReference type="ChEBI" id="CHEBI:15379"/>
        <dbReference type="ChEBI" id="CHEBI:34310"/>
        <dbReference type="ChEBI" id="CHEBI:57618"/>
        <dbReference type="ChEBI" id="CHEBI:58210"/>
        <dbReference type="ChEBI" id="CHEBI:86165"/>
    </reaction>
    <physiologicalReaction direction="left-to-right" evidence="36">
        <dbReference type="Rhea" id="RHEA:46389"/>
    </physiologicalReaction>
</comment>
<evidence type="ECO:0000256" key="6">
    <source>
        <dbReference type="ARBA" id="ARBA00010617"/>
    </source>
</evidence>
<evidence type="ECO:0000256" key="37">
    <source>
        <dbReference type="ARBA" id="ARBA00051817"/>
    </source>
</evidence>
<keyword evidence="10" id="KW-0479">Metal-binding</keyword>
<evidence type="ECO:0000256" key="10">
    <source>
        <dbReference type="ARBA" id="ARBA00022723"/>
    </source>
</evidence>
<dbReference type="GO" id="GO:0005789">
    <property type="term" value="C:endoplasmic reticulum membrane"/>
    <property type="evidence" value="ECO:0007669"/>
    <property type="project" value="UniProtKB-SubCell"/>
</dbReference>
<organism evidence="48 49">
    <name type="scientific">Monodon monoceros</name>
    <name type="common">Narwhal</name>
    <name type="synonym">Ceratodon monodon</name>
    <dbReference type="NCBI Taxonomy" id="40151"/>
    <lineage>
        <taxon>Eukaryota</taxon>
        <taxon>Metazoa</taxon>
        <taxon>Chordata</taxon>
        <taxon>Craniata</taxon>
        <taxon>Vertebrata</taxon>
        <taxon>Euteleostomi</taxon>
        <taxon>Mammalia</taxon>
        <taxon>Eutheria</taxon>
        <taxon>Laurasiatheria</taxon>
        <taxon>Artiodactyla</taxon>
        <taxon>Whippomorpha</taxon>
        <taxon>Cetacea</taxon>
        <taxon>Odontoceti</taxon>
        <taxon>Monodontidae</taxon>
        <taxon>Monodon</taxon>
    </lineage>
</organism>
<dbReference type="GO" id="GO:0033781">
    <property type="term" value="F:cholesterol 24-hydroxylase activity"/>
    <property type="evidence" value="ECO:0007669"/>
    <property type="project" value="UniProtKB-EC"/>
</dbReference>
<keyword evidence="22" id="KW-0966">Cell projection</keyword>
<keyword evidence="13" id="KW-1133">Transmembrane helix</keyword>
<comment type="catalytic activity">
    <reaction evidence="37">
        <text>7-dehydrocholesterol + reduced [NADPH--hemoprotein reductase] + O2 = cholesta-5,7-dien-3beta,24S-diol + oxidized [NADPH--hemoprotein reductase] + H2O + H(+)</text>
        <dbReference type="Rhea" id="RHEA:53244"/>
        <dbReference type="Rhea" id="RHEA-COMP:11964"/>
        <dbReference type="Rhea" id="RHEA-COMP:11965"/>
        <dbReference type="ChEBI" id="CHEBI:15377"/>
        <dbReference type="ChEBI" id="CHEBI:15378"/>
        <dbReference type="ChEBI" id="CHEBI:15379"/>
        <dbReference type="ChEBI" id="CHEBI:17759"/>
        <dbReference type="ChEBI" id="CHEBI:57618"/>
        <dbReference type="ChEBI" id="CHEBI:58210"/>
        <dbReference type="ChEBI" id="CHEBI:137061"/>
    </reaction>
    <physiologicalReaction direction="left-to-right" evidence="37">
        <dbReference type="Rhea" id="RHEA:53245"/>
    </physiologicalReaction>
</comment>
<keyword evidence="15" id="KW-0408">Iron</keyword>
<keyword evidence="47" id="KW-0732">Signal</keyword>
<evidence type="ECO:0000256" key="34">
    <source>
        <dbReference type="ARBA" id="ARBA00051606"/>
    </source>
</evidence>
<dbReference type="InterPro" id="IPR002401">
    <property type="entry name" value="Cyt_P450_E_grp-I"/>
</dbReference>
<comment type="similarity">
    <text evidence="6">Belongs to the cytochrome P450 family.</text>
</comment>
<feature type="region of interest" description="Disordered" evidence="46">
    <location>
        <begin position="369"/>
        <end position="389"/>
    </location>
</feature>
<comment type="catalytic activity">
    <reaction evidence="34">
        <text>7alpha-hydroxycholesterol + reduced [NADPH--hemoprotein reductase] + O2 = (24S)-7alpha-dihydroxycholesterol + oxidized [NADPH--hemoprotein reductase] + H2O + H(+)</text>
        <dbReference type="Rhea" id="RHEA:46380"/>
        <dbReference type="Rhea" id="RHEA-COMP:11964"/>
        <dbReference type="Rhea" id="RHEA-COMP:11965"/>
        <dbReference type="ChEBI" id="CHEBI:15377"/>
        <dbReference type="ChEBI" id="CHEBI:15378"/>
        <dbReference type="ChEBI" id="CHEBI:15379"/>
        <dbReference type="ChEBI" id="CHEBI:17500"/>
        <dbReference type="ChEBI" id="CHEBI:37640"/>
        <dbReference type="ChEBI" id="CHEBI:57618"/>
        <dbReference type="ChEBI" id="CHEBI:58210"/>
    </reaction>
    <physiologicalReaction direction="left-to-right" evidence="34">
        <dbReference type="Rhea" id="RHEA:46381"/>
    </physiologicalReaction>
</comment>
<comment type="catalytic activity">
    <reaction evidence="39">
        <text>desmosterol + reduced [NADPH--hemoprotein reductase] + O2 = (24S)-25-epoxycholesterol + oxidized [NADPH--hemoprotein reductase] + H2O + H(+)</text>
        <dbReference type="Rhea" id="RHEA:53232"/>
        <dbReference type="Rhea" id="RHEA-COMP:11964"/>
        <dbReference type="Rhea" id="RHEA-COMP:11965"/>
        <dbReference type="ChEBI" id="CHEBI:15377"/>
        <dbReference type="ChEBI" id="CHEBI:15378"/>
        <dbReference type="ChEBI" id="CHEBI:15379"/>
        <dbReference type="ChEBI" id="CHEBI:17737"/>
        <dbReference type="ChEBI" id="CHEBI:41633"/>
        <dbReference type="ChEBI" id="CHEBI:57618"/>
        <dbReference type="ChEBI" id="CHEBI:58210"/>
    </reaction>
    <physiologicalReaction direction="left-to-right" evidence="39">
        <dbReference type="Rhea" id="RHEA:53233"/>
    </physiologicalReaction>
</comment>
<evidence type="ECO:0000256" key="17">
    <source>
        <dbReference type="ARBA" id="ARBA00023033"/>
    </source>
</evidence>
<feature type="compositionally biased region" description="Polar residues" evidence="46">
    <location>
        <begin position="378"/>
        <end position="389"/>
    </location>
</feature>
<dbReference type="EC" id="1.14.14.25" evidence="41"/>
<comment type="catalytic activity">
    <reaction evidence="26">
        <text>desmosterol + reduced [NADPH--hemoprotein reductase] + O2 = (24Z),26-hydroxydesmosterol + oxidized [NADPH--hemoprotein reductase] + H2O + H(+)</text>
        <dbReference type="Rhea" id="RHEA:53236"/>
        <dbReference type="Rhea" id="RHEA-COMP:11964"/>
        <dbReference type="Rhea" id="RHEA-COMP:11965"/>
        <dbReference type="ChEBI" id="CHEBI:15377"/>
        <dbReference type="ChEBI" id="CHEBI:15378"/>
        <dbReference type="ChEBI" id="CHEBI:15379"/>
        <dbReference type="ChEBI" id="CHEBI:17737"/>
        <dbReference type="ChEBI" id="CHEBI:57618"/>
        <dbReference type="ChEBI" id="CHEBI:58210"/>
        <dbReference type="ChEBI" id="CHEBI:137053"/>
    </reaction>
    <physiologicalReaction direction="left-to-right" evidence="26">
        <dbReference type="Rhea" id="RHEA:53237"/>
    </physiologicalReaction>
</comment>
<evidence type="ECO:0000256" key="19">
    <source>
        <dbReference type="ARBA" id="ARBA00023136"/>
    </source>
</evidence>
<comment type="catalytic activity">
    <reaction evidence="31">
        <text>testosterone + reduced [NADPH--hemoprotein reductase] + O2 = 16beta,17beta-dihydroxyandrost-4-en-3-one + oxidized [NADPH--hemoprotein reductase] + H2O + H(+)</text>
        <dbReference type="Rhea" id="RHEA:46304"/>
        <dbReference type="Rhea" id="RHEA-COMP:11964"/>
        <dbReference type="Rhea" id="RHEA-COMP:11965"/>
        <dbReference type="ChEBI" id="CHEBI:15377"/>
        <dbReference type="ChEBI" id="CHEBI:15378"/>
        <dbReference type="ChEBI" id="CHEBI:15379"/>
        <dbReference type="ChEBI" id="CHEBI:17347"/>
        <dbReference type="ChEBI" id="CHEBI:57618"/>
        <dbReference type="ChEBI" id="CHEBI:58210"/>
        <dbReference type="ChEBI" id="CHEBI:83027"/>
    </reaction>
    <physiologicalReaction direction="left-to-right" evidence="31">
        <dbReference type="Rhea" id="RHEA:46305"/>
    </physiologicalReaction>
</comment>
<evidence type="ECO:0000256" key="42">
    <source>
        <dbReference type="ARBA" id="ARBA00068948"/>
    </source>
</evidence>
<dbReference type="PANTHER" id="PTHR24293:SF1">
    <property type="entry name" value="CHOLESTEROL 24-HYDROXYLASE"/>
    <property type="match status" value="1"/>
</dbReference>
<evidence type="ECO:0000256" key="16">
    <source>
        <dbReference type="ARBA" id="ARBA00023018"/>
    </source>
</evidence>
<evidence type="ECO:0000256" key="39">
    <source>
        <dbReference type="ARBA" id="ARBA00052870"/>
    </source>
</evidence>
<evidence type="ECO:0000256" key="13">
    <source>
        <dbReference type="ARBA" id="ARBA00022989"/>
    </source>
</evidence>
<keyword evidence="9" id="KW-0812">Transmembrane</keyword>
<dbReference type="InterPro" id="IPR036396">
    <property type="entry name" value="Cyt_P450_sf"/>
</dbReference>
<evidence type="ECO:0000256" key="31">
    <source>
        <dbReference type="ARBA" id="ARBA00051188"/>
    </source>
</evidence>
<comment type="catalytic activity">
    <reaction evidence="30">
        <text>cholesterol + reduced [NADPH--hemoprotein reductase] + O2 = (24S)-hydroxycholesterol + oxidized [NADPH--hemoprotein reductase] + H2O + H(+)</text>
        <dbReference type="Rhea" id="RHEA:22716"/>
        <dbReference type="Rhea" id="RHEA-COMP:11964"/>
        <dbReference type="Rhea" id="RHEA-COMP:11965"/>
        <dbReference type="ChEBI" id="CHEBI:15377"/>
        <dbReference type="ChEBI" id="CHEBI:15378"/>
        <dbReference type="ChEBI" id="CHEBI:15379"/>
        <dbReference type="ChEBI" id="CHEBI:16113"/>
        <dbReference type="ChEBI" id="CHEBI:34310"/>
        <dbReference type="ChEBI" id="CHEBI:57618"/>
        <dbReference type="ChEBI" id="CHEBI:58210"/>
        <dbReference type="EC" id="1.14.14.25"/>
    </reaction>
    <physiologicalReaction direction="left-to-right" evidence="30">
        <dbReference type="Rhea" id="RHEA:22717"/>
    </physiologicalReaction>
</comment>
<evidence type="ECO:0000256" key="35">
    <source>
        <dbReference type="ARBA" id="ARBA00051748"/>
    </source>
</evidence>
<evidence type="ECO:0000256" key="12">
    <source>
        <dbReference type="ARBA" id="ARBA00022848"/>
    </source>
</evidence>
<evidence type="ECO:0000256" key="23">
    <source>
        <dbReference type="ARBA" id="ARBA00034106"/>
    </source>
</evidence>
<comment type="catalytic activity">
    <reaction evidence="28">
        <text>(24S)-hydroxycholesterol + reduced [NADPH--hemoprotein reductase] + O2 = 24S,25-dihydroxycholesterol + oxidized [NADPH--hemoprotein reductase] + H2O + H(+)</text>
        <dbReference type="Rhea" id="RHEA:46384"/>
        <dbReference type="Rhea" id="RHEA-COMP:11964"/>
        <dbReference type="Rhea" id="RHEA-COMP:11965"/>
        <dbReference type="ChEBI" id="CHEBI:15377"/>
        <dbReference type="ChEBI" id="CHEBI:15378"/>
        <dbReference type="ChEBI" id="CHEBI:15379"/>
        <dbReference type="ChEBI" id="CHEBI:34310"/>
        <dbReference type="ChEBI" id="CHEBI:57618"/>
        <dbReference type="ChEBI" id="CHEBI:58210"/>
        <dbReference type="ChEBI" id="CHEBI:86074"/>
    </reaction>
    <physiologicalReaction direction="left-to-right" evidence="28">
        <dbReference type="Rhea" id="RHEA:46385"/>
    </physiologicalReaction>
</comment>
<keyword evidence="19" id="KW-0472">Membrane</keyword>
<evidence type="ECO:0000256" key="33">
    <source>
        <dbReference type="ARBA" id="ARBA00051527"/>
    </source>
</evidence>
<evidence type="ECO:0000256" key="32">
    <source>
        <dbReference type="ARBA" id="ARBA00051503"/>
    </source>
</evidence>
<dbReference type="GO" id="GO:0030425">
    <property type="term" value="C:dendrite"/>
    <property type="evidence" value="ECO:0007669"/>
    <property type="project" value="UniProtKB-SubCell"/>
</dbReference>
<dbReference type="InterPro" id="IPR039983">
    <property type="entry name" value="CYP46A1"/>
</dbReference>
<comment type="catalytic activity">
    <reaction evidence="27">
        <text>testosterone + reduced [NADPH--hemoprotein reductase] + O2 = 2-hydroxytestosterone + oxidized [NADPH--hemoprotein reductase] + H2O + H(+)</text>
        <dbReference type="Rhea" id="RHEA:46300"/>
        <dbReference type="Rhea" id="RHEA-COMP:11964"/>
        <dbReference type="Rhea" id="RHEA-COMP:11965"/>
        <dbReference type="ChEBI" id="CHEBI:15377"/>
        <dbReference type="ChEBI" id="CHEBI:15378"/>
        <dbReference type="ChEBI" id="CHEBI:15379"/>
        <dbReference type="ChEBI" id="CHEBI:17347"/>
        <dbReference type="ChEBI" id="CHEBI:57618"/>
        <dbReference type="ChEBI" id="CHEBI:58210"/>
        <dbReference type="ChEBI" id="CHEBI:86013"/>
    </reaction>
    <physiologicalReaction direction="left-to-right" evidence="27">
        <dbReference type="Rhea" id="RHEA:46301"/>
    </physiologicalReaction>
</comment>
<feature type="signal peptide" evidence="47">
    <location>
        <begin position="1"/>
        <end position="18"/>
    </location>
</feature>
<evidence type="ECO:0000256" key="2">
    <source>
        <dbReference type="ARBA" id="ARBA00004111"/>
    </source>
</evidence>
<evidence type="ECO:0000256" key="25">
    <source>
        <dbReference type="ARBA" id="ARBA00049645"/>
    </source>
</evidence>